<comment type="caution">
    <text evidence="1">The sequence shown here is derived from an EMBL/GenBank/DDBJ whole genome shotgun (WGS) entry which is preliminary data.</text>
</comment>
<proteinExistence type="predicted"/>
<evidence type="ECO:0000313" key="1">
    <source>
        <dbReference type="EMBL" id="CAJ2663547.1"/>
    </source>
</evidence>
<protein>
    <submittedName>
        <fullName evidence="1">Uncharacterized protein</fullName>
    </submittedName>
</protein>
<evidence type="ECO:0000313" key="2">
    <source>
        <dbReference type="Proteomes" id="UP001177021"/>
    </source>
</evidence>
<organism evidence="1 2">
    <name type="scientific">Trifolium pratense</name>
    <name type="common">Red clover</name>
    <dbReference type="NCBI Taxonomy" id="57577"/>
    <lineage>
        <taxon>Eukaryota</taxon>
        <taxon>Viridiplantae</taxon>
        <taxon>Streptophyta</taxon>
        <taxon>Embryophyta</taxon>
        <taxon>Tracheophyta</taxon>
        <taxon>Spermatophyta</taxon>
        <taxon>Magnoliopsida</taxon>
        <taxon>eudicotyledons</taxon>
        <taxon>Gunneridae</taxon>
        <taxon>Pentapetalae</taxon>
        <taxon>rosids</taxon>
        <taxon>fabids</taxon>
        <taxon>Fabales</taxon>
        <taxon>Fabaceae</taxon>
        <taxon>Papilionoideae</taxon>
        <taxon>50 kb inversion clade</taxon>
        <taxon>NPAAA clade</taxon>
        <taxon>Hologalegina</taxon>
        <taxon>IRL clade</taxon>
        <taxon>Trifolieae</taxon>
        <taxon>Trifolium</taxon>
    </lineage>
</organism>
<keyword evidence="2" id="KW-1185">Reference proteome</keyword>
<gene>
    <name evidence="1" type="ORF">MILVUS5_LOCUS28947</name>
</gene>
<accession>A0ACB0L2B9</accession>
<sequence length="167" mass="18756">MSFHHLEQAEASRLCWISRVLVRKLALIVSSSAAPTLNSLTLIPQVLGCRRLKVENVKAGNAGGIPKHHRKVTHHEYEVETANGRTITKKRKTRSTVLFEACIFFSLNAINPIDDPRKQKIKTPKTNTPRTVVKSMRVEDHPRPSNIGDLFSEGSLNPYADDPYAFD</sequence>
<name>A0ACB0L2B9_TRIPR</name>
<dbReference type="EMBL" id="CASHSV030000409">
    <property type="protein sequence ID" value="CAJ2663547.1"/>
    <property type="molecule type" value="Genomic_DNA"/>
</dbReference>
<reference evidence="1" key="1">
    <citation type="submission" date="2023-10" db="EMBL/GenBank/DDBJ databases">
        <authorList>
            <person name="Rodriguez Cubillos JULIANA M."/>
            <person name="De Vega J."/>
        </authorList>
    </citation>
    <scope>NUCLEOTIDE SEQUENCE</scope>
</reference>
<dbReference type="Proteomes" id="UP001177021">
    <property type="component" value="Unassembled WGS sequence"/>
</dbReference>